<feature type="domain" description="CBF1-interacting co-repressor CIR N-terminal" evidence="2">
    <location>
        <begin position="10"/>
        <end position="46"/>
    </location>
</feature>
<protein>
    <recommendedName>
        <fullName evidence="2">CBF1-interacting co-repressor CIR N-terminal domain-containing protein</fullName>
    </recommendedName>
</protein>
<evidence type="ECO:0000313" key="3">
    <source>
        <dbReference type="EMBL" id="KAK4640231.1"/>
    </source>
</evidence>
<gene>
    <name evidence="3" type="ORF">QC761_605210</name>
</gene>
<evidence type="ECO:0000259" key="2">
    <source>
        <dbReference type="SMART" id="SM01083"/>
    </source>
</evidence>
<dbReference type="PANTHER" id="PTHR22093:SF0">
    <property type="entry name" value="LEUKOCYTE RECEPTOR CLUSTER MEMBER 1"/>
    <property type="match status" value="1"/>
</dbReference>
<proteinExistence type="predicted"/>
<dbReference type="SMART" id="SM01083">
    <property type="entry name" value="Cir_N"/>
    <property type="match status" value="1"/>
</dbReference>
<feature type="compositionally biased region" description="Basic and acidic residues" evidence="1">
    <location>
        <begin position="222"/>
        <end position="250"/>
    </location>
</feature>
<feature type="region of interest" description="Disordered" evidence="1">
    <location>
        <begin position="137"/>
        <end position="156"/>
    </location>
</feature>
<dbReference type="InterPro" id="IPR039875">
    <property type="entry name" value="LENG1-like"/>
</dbReference>
<feature type="compositionally biased region" description="Basic residues" evidence="1">
    <location>
        <begin position="294"/>
        <end position="311"/>
    </location>
</feature>
<feature type="compositionally biased region" description="Basic and acidic residues" evidence="1">
    <location>
        <begin position="312"/>
        <end position="324"/>
    </location>
</feature>
<feature type="compositionally biased region" description="Basic and acidic residues" evidence="1">
    <location>
        <begin position="93"/>
        <end position="103"/>
    </location>
</feature>
<dbReference type="RefSeq" id="XP_062729207.1">
    <property type="nucleotide sequence ID" value="XM_062880968.1"/>
</dbReference>
<sequence length="337" mass="39821">MPLHLLGKKSWNVYNTANIERVRRDEAAARLKEEAGEQRMQEQDAERRLAILRGEVPPPLPGPDSSTEIRSSVKEPREPRKKRKRQGEDDTDFELRLARERQEQQYQQFQSLAPPTTLNTPDDLVDSKGHLTLFTPQQTHAKHPDVEKEKKQQLAEQAQLRLGPGTVAGTGDAWYATPDDQILSVVPSKNVFGKDDPNRKAREAARLVSSDPLAMMKSGAAKVRELEKERRKVNEEKERELRELEKAERRERRHRHRDRSNDRRRHRDRNSSRERRHRERSRSRDRHCSERDSRRRRSRSPSPKRARHEKGGHHSERSHRDRNRERKHTRSRDDMER</sequence>
<dbReference type="Proteomes" id="UP001322138">
    <property type="component" value="Unassembled WGS sequence"/>
</dbReference>
<comment type="caution">
    <text evidence="3">The sequence shown here is derived from an EMBL/GenBank/DDBJ whole genome shotgun (WGS) entry which is preliminary data.</text>
</comment>
<feature type="compositionally biased region" description="Basic residues" evidence="1">
    <location>
        <begin position="251"/>
        <end position="285"/>
    </location>
</feature>
<name>A0ABR0F8B9_9PEZI</name>
<dbReference type="GeneID" id="87900450"/>
<feature type="compositionally biased region" description="Basic and acidic residues" evidence="1">
    <location>
        <begin position="30"/>
        <end position="49"/>
    </location>
</feature>
<evidence type="ECO:0000256" key="1">
    <source>
        <dbReference type="SAM" id="MobiDB-lite"/>
    </source>
</evidence>
<evidence type="ECO:0000313" key="4">
    <source>
        <dbReference type="Proteomes" id="UP001322138"/>
    </source>
</evidence>
<reference evidence="3 4" key="1">
    <citation type="journal article" date="2023" name="bioRxiv">
        <title>High-quality genome assemblies of four members of thePodospora anserinaspecies complex.</title>
        <authorList>
            <person name="Ament-Velasquez S.L."/>
            <person name="Vogan A.A."/>
            <person name="Wallerman O."/>
            <person name="Hartmann F."/>
            <person name="Gautier V."/>
            <person name="Silar P."/>
            <person name="Giraud T."/>
            <person name="Johannesson H."/>
        </authorList>
    </citation>
    <scope>NUCLEOTIDE SEQUENCE [LARGE SCALE GENOMIC DNA]</scope>
    <source>
        <strain evidence="3 4">CBS 112042</strain>
    </source>
</reference>
<keyword evidence="4" id="KW-1185">Reference proteome</keyword>
<dbReference type="InterPro" id="IPR019339">
    <property type="entry name" value="CIR_N_dom"/>
</dbReference>
<feature type="compositionally biased region" description="Basic and acidic residues" evidence="1">
    <location>
        <begin position="192"/>
        <end position="205"/>
    </location>
</feature>
<accession>A0ABR0F8B9</accession>
<dbReference type="Pfam" id="PF10197">
    <property type="entry name" value="Cir_N"/>
    <property type="match status" value="1"/>
</dbReference>
<feature type="compositionally biased region" description="Basic and acidic residues" evidence="1">
    <location>
        <begin position="142"/>
        <end position="153"/>
    </location>
</feature>
<dbReference type="EMBL" id="JAFFGZ010000008">
    <property type="protein sequence ID" value="KAK4640231.1"/>
    <property type="molecule type" value="Genomic_DNA"/>
</dbReference>
<feature type="region of interest" description="Disordered" evidence="1">
    <location>
        <begin position="188"/>
        <end position="337"/>
    </location>
</feature>
<feature type="region of interest" description="Disordered" evidence="1">
    <location>
        <begin position="30"/>
        <end position="128"/>
    </location>
</feature>
<dbReference type="PANTHER" id="PTHR22093">
    <property type="entry name" value="LEUKOCYTE RECEPTOR CLUSTER LRC MEMBER 1"/>
    <property type="match status" value="1"/>
</dbReference>
<organism evidence="3 4">
    <name type="scientific">Podospora bellae-mahoneyi</name>
    <dbReference type="NCBI Taxonomy" id="2093777"/>
    <lineage>
        <taxon>Eukaryota</taxon>
        <taxon>Fungi</taxon>
        <taxon>Dikarya</taxon>
        <taxon>Ascomycota</taxon>
        <taxon>Pezizomycotina</taxon>
        <taxon>Sordariomycetes</taxon>
        <taxon>Sordariomycetidae</taxon>
        <taxon>Sordariales</taxon>
        <taxon>Podosporaceae</taxon>
        <taxon>Podospora</taxon>
    </lineage>
</organism>